<proteinExistence type="predicted"/>
<dbReference type="GeneID" id="56476224"/>
<sequence length="213" mass="23744">MKIALIHATTTALKPIEMAFQTVAPKIELLHFMDTSLLALMEKSGKLTPEIIRRFSALVNIAYDSDVSCIQLTCSAFNGITAILQPLYPVKLFRSDEAMLDEALRYNSIGLVSTVKETPIALQNYLLNKNPDCMIESLVDPGIIHLLSQGKRKEHDDRVKKMVEQLDGKTEVILLSQYSMEHIAKQVNPSVPVLTAPLLAAKRCLDHLNGTFR</sequence>
<accession>A0A223EP86</accession>
<reference evidence="1 2" key="1">
    <citation type="submission" date="2016-10" db="EMBL/GenBank/DDBJ databases">
        <title>The whole genome sequencing and assembly of Bacillus simplex DSM 1321 strain.</title>
        <authorList>
            <person name="Park M.-K."/>
            <person name="Lee Y.-J."/>
            <person name="Yi H."/>
            <person name="Bahn Y.-S."/>
            <person name="Kim J.F."/>
            <person name="Lee D.-W."/>
        </authorList>
    </citation>
    <scope>NUCLEOTIDE SEQUENCE [LARGE SCALE GENOMIC DNA]</scope>
    <source>
        <strain evidence="1 2">DSM 1321</strain>
    </source>
</reference>
<dbReference type="Proteomes" id="UP000214618">
    <property type="component" value="Chromosome"/>
</dbReference>
<organism evidence="1 2">
    <name type="scientific">Peribacillus simplex NBRC 15720 = DSM 1321</name>
    <dbReference type="NCBI Taxonomy" id="1349754"/>
    <lineage>
        <taxon>Bacteria</taxon>
        <taxon>Bacillati</taxon>
        <taxon>Bacillota</taxon>
        <taxon>Bacilli</taxon>
        <taxon>Bacillales</taxon>
        <taxon>Bacillaceae</taxon>
        <taxon>Peribacillus</taxon>
    </lineage>
</organism>
<evidence type="ECO:0000313" key="1">
    <source>
        <dbReference type="EMBL" id="ASS97023.1"/>
    </source>
</evidence>
<dbReference type="AlphaFoldDB" id="A0A223EP86"/>
<dbReference type="OrthoDB" id="2910128at2"/>
<dbReference type="EMBL" id="CP017704">
    <property type="protein sequence ID" value="ASS97023.1"/>
    <property type="molecule type" value="Genomic_DNA"/>
</dbReference>
<evidence type="ECO:0000313" key="2">
    <source>
        <dbReference type="Proteomes" id="UP000214618"/>
    </source>
</evidence>
<gene>
    <name evidence="1" type="ORF">BS1321_25870</name>
</gene>
<dbReference type="RefSeq" id="WP_063233785.1">
    <property type="nucleotide sequence ID" value="NZ_BCVO01000012.1"/>
</dbReference>
<name>A0A223EP86_9BACI</name>
<evidence type="ECO:0008006" key="3">
    <source>
        <dbReference type="Google" id="ProtNLM"/>
    </source>
</evidence>
<protein>
    <recommendedName>
        <fullName evidence="3">Asp/Glu/hydantoin racemase</fullName>
    </recommendedName>
</protein>